<comment type="caution">
    <text evidence="2">The sequence shown here is derived from an EMBL/GenBank/DDBJ whole genome shotgun (WGS) entry which is preliminary data.</text>
</comment>
<sequence>MQEHRSFRKRKVFLSLKHDIAKSVQAAFMAEEWVDHALDQGRQTEGKPTAAEKAHAEVVKKLKKTLAQLTKAEKAQKNAEAALANYERQAAECLEAQKKAENKLALNMEKLK</sequence>
<keyword evidence="1" id="KW-0175">Coiled coil</keyword>
<feature type="coiled-coil region" evidence="1">
    <location>
        <begin position="59"/>
        <end position="103"/>
    </location>
</feature>
<dbReference type="AlphaFoldDB" id="A0AAW2CWA4"/>
<dbReference type="EMBL" id="JAZDWU010000005">
    <property type="protein sequence ID" value="KAL0001772.1"/>
    <property type="molecule type" value="Genomic_DNA"/>
</dbReference>
<evidence type="ECO:0000313" key="3">
    <source>
        <dbReference type="Proteomes" id="UP001459277"/>
    </source>
</evidence>
<accession>A0AAW2CWA4</accession>
<evidence type="ECO:0000256" key="1">
    <source>
        <dbReference type="SAM" id="Coils"/>
    </source>
</evidence>
<organism evidence="2 3">
    <name type="scientific">Lithocarpus litseifolius</name>
    <dbReference type="NCBI Taxonomy" id="425828"/>
    <lineage>
        <taxon>Eukaryota</taxon>
        <taxon>Viridiplantae</taxon>
        <taxon>Streptophyta</taxon>
        <taxon>Embryophyta</taxon>
        <taxon>Tracheophyta</taxon>
        <taxon>Spermatophyta</taxon>
        <taxon>Magnoliopsida</taxon>
        <taxon>eudicotyledons</taxon>
        <taxon>Gunneridae</taxon>
        <taxon>Pentapetalae</taxon>
        <taxon>rosids</taxon>
        <taxon>fabids</taxon>
        <taxon>Fagales</taxon>
        <taxon>Fagaceae</taxon>
        <taxon>Lithocarpus</taxon>
    </lineage>
</organism>
<protein>
    <submittedName>
        <fullName evidence="2">Uncharacterized protein</fullName>
    </submittedName>
</protein>
<dbReference type="Proteomes" id="UP001459277">
    <property type="component" value="Unassembled WGS sequence"/>
</dbReference>
<name>A0AAW2CWA4_9ROSI</name>
<keyword evidence="3" id="KW-1185">Reference proteome</keyword>
<gene>
    <name evidence="2" type="ORF">SO802_015553</name>
</gene>
<reference evidence="2 3" key="1">
    <citation type="submission" date="2024-01" db="EMBL/GenBank/DDBJ databases">
        <title>A telomere-to-telomere, gap-free genome of sweet tea (Lithocarpus litseifolius).</title>
        <authorList>
            <person name="Zhou J."/>
        </authorList>
    </citation>
    <scope>NUCLEOTIDE SEQUENCE [LARGE SCALE GENOMIC DNA]</scope>
    <source>
        <strain evidence="2">Zhou-2022a</strain>
        <tissue evidence="2">Leaf</tissue>
    </source>
</reference>
<evidence type="ECO:0000313" key="2">
    <source>
        <dbReference type="EMBL" id="KAL0001772.1"/>
    </source>
</evidence>
<proteinExistence type="predicted"/>